<keyword evidence="4" id="KW-1185">Reference proteome</keyword>
<dbReference type="PANTHER" id="PTHR30388">
    <property type="entry name" value="ALDEHYDE OXIDOREDUCTASE MOLYBDENUM COFACTOR ASSEMBLY PROTEIN"/>
    <property type="match status" value="1"/>
</dbReference>
<comment type="caution">
    <text evidence="3">The sequence shown here is derived from an EMBL/GenBank/DDBJ whole genome shotgun (WGS) entry which is preliminary data.</text>
</comment>
<evidence type="ECO:0000259" key="1">
    <source>
        <dbReference type="Pfam" id="PF02625"/>
    </source>
</evidence>
<evidence type="ECO:0000259" key="2">
    <source>
        <dbReference type="Pfam" id="PF13478"/>
    </source>
</evidence>
<feature type="domain" description="XdhC Rossmann" evidence="2">
    <location>
        <begin position="210"/>
        <end position="352"/>
    </location>
</feature>
<reference evidence="3 4" key="1">
    <citation type="submission" date="2018-10" db="EMBL/GenBank/DDBJ databases">
        <title>Sinomicrobium pectinilyticum sp. nov., a pectinase-producing bacterium isolated from alkaline and saline soil, and emended description of the genus Sinomicrobium.</title>
        <authorList>
            <person name="Cheng B."/>
            <person name="Li C."/>
            <person name="Lai Q."/>
            <person name="Du M."/>
            <person name="Shao Z."/>
            <person name="Xu P."/>
            <person name="Yang C."/>
        </authorList>
    </citation>
    <scope>NUCLEOTIDE SEQUENCE [LARGE SCALE GENOMIC DNA]</scope>
    <source>
        <strain evidence="3 4">5DNS001</strain>
    </source>
</reference>
<dbReference type="Proteomes" id="UP000267469">
    <property type="component" value="Unassembled WGS sequence"/>
</dbReference>
<dbReference type="InterPro" id="IPR003777">
    <property type="entry name" value="XdhC_CoxI"/>
</dbReference>
<gene>
    <name evidence="3" type="ORF">ED312_18310</name>
</gene>
<dbReference type="EMBL" id="RJTM01000122">
    <property type="protein sequence ID" value="RNL81688.1"/>
    <property type="molecule type" value="Genomic_DNA"/>
</dbReference>
<dbReference type="InterPro" id="IPR027051">
    <property type="entry name" value="XdhC_Rossmann_dom"/>
</dbReference>
<dbReference type="OrthoDB" id="9773039at2"/>
<dbReference type="InterPro" id="IPR052698">
    <property type="entry name" value="MoCofactor_Util/Proc"/>
</dbReference>
<proteinExistence type="predicted"/>
<feature type="domain" description="XdhC- CoxI" evidence="1">
    <location>
        <begin position="18"/>
        <end position="84"/>
    </location>
</feature>
<dbReference type="RefSeq" id="WP_123217479.1">
    <property type="nucleotide sequence ID" value="NZ_RJTM01000122.1"/>
</dbReference>
<dbReference type="PANTHER" id="PTHR30388:SF6">
    <property type="entry name" value="XANTHINE DEHYDROGENASE SUBUNIT A-RELATED"/>
    <property type="match status" value="1"/>
</dbReference>
<evidence type="ECO:0000313" key="3">
    <source>
        <dbReference type="EMBL" id="RNL81688.1"/>
    </source>
</evidence>
<dbReference type="Pfam" id="PF13478">
    <property type="entry name" value="XdhC_C"/>
    <property type="match status" value="1"/>
</dbReference>
<sequence length="387" mass="42878">MSLAKEIRQIIEAYDQATAQGKRTALATVVHVDGSSYRRPGARMLITEDGELTGAISGGCLEGDALRKSLLVIMQDYPMLVTYDTSDEDDALLGVGLGCNGIIRVLIEPVSGSVSPNPVEFLKKLEKDRYPAVLVTLFSLEDHRSRMQGTCLFLKEKESAGELDGRLLQESLLQESITVLENRHSVFRKYRAEQEEIVAFIQYIEPEINLVIAGAGNDIFPVVEMAGILGWKVTLIDGRPNYANKQRFSSCTIVIGEPEKALNMIETDNRTAVLLMTHNYNYDKVMMRQLLQKDIPYIGMLGPEKKRERLLDELREEGMEINAAPANVFSPVGLDIGAETSEEIALSAISEIKAVFAGKPGKYLRDNKGSIHKTNDTELTDKININA</sequence>
<organism evidence="3 4">
    <name type="scientific">Sinomicrobium pectinilyticum</name>
    <dbReference type="NCBI Taxonomy" id="1084421"/>
    <lineage>
        <taxon>Bacteria</taxon>
        <taxon>Pseudomonadati</taxon>
        <taxon>Bacteroidota</taxon>
        <taxon>Flavobacteriia</taxon>
        <taxon>Flavobacteriales</taxon>
        <taxon>Flavobacteriaceae</taxon>
        <taxon>Sinomicrobium</taxon>
    </lineage>
</organism>
<dbReference type="AlphaFoldDB" id="A0A3N0E1F9"/>
<dbReference type="Gene3D" id="3.40.50.720">
    <property type="entry name" value="NAD(P)-binding Rossmann-like Domain"/>
    <property type="match status" value="1"/>
</dbReference>
<protein>
    <submittedName>
        <fullName evidence="3">XdhC/CoxI family protein</fullName>
    </submittedName>
</protein>
<evidence type="ECO:0000313" key="4">
    <source>
        <dbReference type="Proteomes" id="UP000267469"/>
    </source>
</evidence>
<name>A0A3N0E1F9_SINP1</name>
<dbReference type="Pfam" id="PF02625">
    <property type="entry name" value="XdhC_CoxI"/>
    <property type="match status" value="1"/>
</dbReference>
<accession>A0A3N0E1F9</accession>